<feature type="chain" id="PRO_5039126036" description="Bacterial Ig-like domain-containing protein" evidence="2">
    <location>
        <begin position="23"/>
        <end position="159"/>
    </location>
</feature>
<sequence length="159" mass="18026">MKRYCYLSIVIVLLLLTSCSQETRLDSSEEKISPHNTDTGISNHLTDPTTDIHIYPDKEVYTTPIENVSLIIENNGQEAVVFGNGMYVERNENGTWYEIPYASFEFGDVTGEIRSKEKIGEEVPVANLKSKLTPGTYRIVKSFFIDSNQTFLATEFEVE</sequence>
<accession>A0A385YU67</accession>
<evidence type="ECO:0000313" key="4">
    <source>
        <dbReference type="EMBL" id="AYC30094.1"/>
    </source>
</evidence>
<dbReference type="AlphaFoldDB" id="A0A385YU67"/>
<protein>
    <recommendedName>
        <fullName evidence="3">Bacterial Ig-like domain-containing protein</fullName>
    </recommendedName>
</protein>
<name>A0A385YU67_9BACL</name>
<feature type="region of interest" description="Disordered" evidence="1">
    <location>
        <begin position="27"/>
        <end position="48"/>
    </location>
</feature>
<gene>
    <name evidence="4" type="ORF">D3873_09490</name>
</gene>
<evidence type="ECO:0000313" key="5">
    <source>
        <dbReference type="Proteomes" id="UP000265725"/>
    </source>
</evidence>
<dbReference type="RefSeq" id="WP_119883811.1">
    <property type="nucleotide sequence ID" value="NZ_CP032418.1"/>
</dbReference>
<dbReference type="Proteomes" id="UP000265725">
    <property type="component" value="Chromosome"/>
</dbReference>
<evidence type="ECO:0000256" key="2">
    <source>
        <dbReference type="SAM" id="SignalP"/>
    </source>
</evidence>
<feature type="signal peptide" evidence="2">
    <location>
        <begin position="1"/>
        <end position="22"/>
    </location>
</feature>
<reference evidence="5" key="1">
    <citation type="submission" date="2018-09" db="EMBL/GenBank/DDBJ databases">
        <authorList>
            <person name="Zhu H."/>
        </authorList>
    </citation>
    <scope>NUCLEOTIDE SEQUENCE [LARGE SCALE GENOMIC DNA]</scope>
    <source>
        <strain evidence="5">K2R23-3</strain>
    </source>
</reference>
<dbReference type="KEGG" id="paek:D3873_09490"/>
<proteinExistence type="predicted"/>
<dbReference type="InterPro" id="IPR046878">
    <property type="entry name" value="Big_14"/>
</dbReference>
<dbReference type="Pfam" id="PF20251">
    <property type="entry name" value="Big_14"/>
    <property type="match status" value="1"/>
</dbReference>
<evidence type="ECO:0000259" key="3">
    <source>
        <dbReference type="Pfam" id="PF20251"/>
    </source>
</evidence>
<dbReference type="PROSITE" id="PS51257">
    <property type="entry name" value="PROKAR_LIPOPROTEIN"/>
    <property type="match status" value="1"/>
</dbReference>
<keyword evidence="5" id="KW-1185">Reference proteome</keyword>
<evidence type="ECO:0000256" key="1">
    <source>
        <dbReference type="SAM" id="MobiDB-lite"/>
    </source>
</evidence>
<feature type="compositionally biased region" description="Polar residues" evidence="1">
    <location>
        <begin position="34"/>
        <end position="48"/>
    </location>
</feature>
<dbReference type="OrthoDB" id="2389505at2"/>
<keyword evidence="2" id="KW-0732">Signal</keyword>
<dbReference type="EMBL" id="CP032418">
    <property type="protein sequence ID" value="AYC30094.1"/>
    <property type="molecule type" value="Genomic_DNA"/>
</dbReference>
<organism evidence="4 5">
    <name type="scientific">Paenisporosarcina cavernae</name>
    <dbReference type="NCBI Taxonomy" id="2320858"/>
    <lineage>
        <taxon>Bacteria</taxon>
        <taxon>Bacillati</taxon>
        <taxon>Bacillota</taxon>
        <taxon>Bacilli</taxon>
        <taxon>Bacillales</taxon>
        <taxon>Caryophanaceae</taxon>
        <taxon>Paenisporosarcina</taxon>
    </lineage>
</organism>
<feature type="domain" description="Bacterial Ig-like" evidence="3">
    <location>
        <begin position="52"/>
        <end position="154"/>
    </location>
</feature>